<organism evidence="14 15">
    <name type="scientific">Marinobacter segnicrescens</name>
    <dbReference type="NCBI Taxonomy" id="430453"/>
    <lineage>
        <taxon>Bacteria</taxon>
        <taxon>Pseudomonadati</taxon>
        <taxon>Pseudomonadota</taxon>
        <taxon>Gammaproteobacteria</taxon>
        <taxon>Pseudomonadales</taxon>
        <taxon>Marinobacteraceae</taxon>
        <taxon>Marinobacter</taxon>
    </lineage>
</organism>
<feature type="domain" description="PAS" evidence="10">
    <location>
        <begin position="568"/>
        <end position="642"/>
    </location>
</feature>
<keyword evidence="5 9" id="KW-0812">Transmembrane</keyword>
<dbReference type="InterPro" id="IPR029787">
    <property type="entry name" value="Nucleotide_cyclase"/>
</dbReference>
<dbReference type="InterPro" id="IPR043128">
    <property type="entry name" value="Rev_trsase/Diguanyl_cyclase"/>
</dbReference>
<dbReference type="Pfam" id="PF00563">
    <property type="entry name" value="EAL"/>
    <property type="match status" value="1"/>
</dbReference>
<keyword evidence="15" id="KW-1185">Reference proteome</keyword>
<feature type="domain" description="EAL" evidence="12">
    <location>
        <begin position="878"/>
        <end position="1048"/>
    </location>
</feature>
<comment type="similarity">
    <text evidence="3">Belongs to the ammonia transporter channel (TC 1.A.11.2) family.</text>
</comment>
<evidence type="ECO:0000259" key="12">
    <source>
        <dbReference type="PROSITE" id="PS50883"/>
    </source>
</evidence>
<dbReference type="CDD" id="cd00130">
    <property type="entry name" value="PAS"/>
    <property type="match status" value="1"/>
</dbReference>
<dbReference type="InterPro" id="IPR000700">
    <property type="entry name" value="PAS-assoc_C"/>
</dbReference>
<dbReference type="STRING" id="430453.SAMN04487962_102155"/>
<feature type="transmembrane region" description="Helical" evidence="9">
    <location>
        <begin position="232"/>
        <end position="257"/>
    </location>
</feature>
<dbReference type="GO" id="GO:0016020">
    <property type="term" value="C:membrane"/>
    <property type="evidence" value="ECO:0007669"/>
    <property type="project" value="UniProtKB-SubCell"/>
</dbReference>
<gene>
    <name evidence="14" type="ORF">SAMN04487962_102155</name>
</gene>
<feature type="domain" description="PAC" evidence="11">
    <location>
        <begin position="649"/>
        <end position="702"/>
    </location>
</feature>
<evidence type="ECO:0000256" key="6">
    <source>
        <dbReference type="ARBA" id="ARBA00022989"/>
    </source>
</evidence>
<reference evidence="15" key="1">
    <citation type="submission" date="2016-10" db="EMBL/GenBank/DDBJ databases">
        <authorList>
            <person name="Varghese N."/>
            <person name="Submissions S."/>
        </authorList>
    </citation>
    <scope>NUCLEOTIDE SEQUENCE [LARGE SCALE GENOMIC DNA]</scope>
    <source>
        <strain evidence="15">CGMCC 1.6489</strain>
    </source>
</reference>
<feature type="domain" description="PAC" evidence="11">
    <location>
        <begin position="518"/>
        <end position="568"/>
    </location>
</feature>
<dbReference type="SMART" id="SM00091">
    <property type="entry name" value="PAS"/>
    <property type="match status" value="2"/>
</dbReference>
<dbReference type="PROSITE" id="PS50883">
    <property type="entry name" value="EAL"/>
    <property type="match status" value="1"/>
</dbReference>
<dbReference type="GO" id="GO:0006355">
    <property type="term" value="P:regulation of DNA-templated transcription"/>
    <property type="evidence" value="ECO:0007669"/>
    <property type="project" value="InterPro"/>
</dbReference>
<evidence type="ECO:0000256" key="7">
    <source>
        <dbReference type="ARBA" id="ARBA00023136"/>
    </source>
</evidence>
<dbReference type="FunFam" id="3.30.70.270:FF:000001">
    <property type="entry name" value="Diguanylate cyclase domain protein"/>
    <property type="match status" value="1"/>
</dbReference>
<dbReference type="InterPro" id="IPR024041">
    <property type="entry name" value="NH4_transpt_AmtB-like_dom"/>
</dbReference>
<dbReference type="InterPro" id="IPR029020">
    <property type="entry name" value="Ammonium/urea_transptr"/>
</dbReference>
<evidence type="ECO:0000256" key="3">
    <source>
        <dbReference type="ARBA" id="ARBA00005887"/>
    </source>
</evidence>
<dbReference type="SUPFAM" id="SSF141868">
    <property type="entry name" value="EAL domain-like"/>
    <property type="match status" value="1"/>
</dbReference>
<dbReference type="InterPro" id="IPR035965">
    <property type="entry name" value="PAS-like_dom_sf"/>
</dbReference>
<proteinExistence type="inferred from homology"/>
<dbReference type="GO" id="GO:0003824">
    <property type="term" value="F:catalytic activity"/>
    <property type="evidence" value="ECO:0007669"/>
    <property type="project" value="UniProtKB-ARBA"/>
</dbReference>
<dbReference type="PANTHER" id="PTHR11730:SF6">
    <property type="entry name" value="AMMONIUM TRANSPORTER"/>
    <property type="match status" value="1"/>
</dbReference>
<dbReference type="EMBL" id="FOHZ01000002">
    <property type="protein sequence ID" value="SES87803.1"/>
    <property type="molecule type" value="Genomic_DNA"/>
</dbReference>
<dbReference type="Gene3D" id="3.30.450.20">
    <property type="entry name" value="PAS domain"/>
    <property type="match status" value="2"/>
</dbReference>
<dbReference type="NCBIfam" id="TIGR00254">
    <property type="entry name" value="GGDEF"/>
    <property type="match status" value="1"/>
</dbReference>
<dbReference type="GO" id="GO:0097272">
    <property type="term" value="P:ammonium homeostasis"/>
    <property type="evidence" value="ECO:0007669"/>
    <property type="project" value="TreeGrafter"/>
</dbReference>
<dbReference type="SMART" id="SM00267">
    <property type="entry name" value="GGDEF"/>
    <property type="match status" value="1"/>
</dbReference>
<dbReference type="CDD" id="cd01948">
    <property type="entry name" value="EAL"/>
    <property type="match status" value="1"/>
</dbReference>
<dbReference type="InterPro" id="IPR000014">
    <property type="entry name" value="PAS"/>
</dbReference>
<feature type="transmembrane region" description="Helical" evidence="9">
    <location>
        <begin position="290"/>
        <end position="308"/>
    </location>
</feature>
<keyword evidence="8" id="KW-0924">Ammonia transport</keyword>
<feature type="transmembrane region" description="Helical" evidence="9">
    <location>
        <begin position="88"/>
        <end position="111"/>
    </location>
</feature>
<dbReference type="Pfam" id="PF00909">
    <property type="entry name" value="Ammonium_transp"/>
    <property type="match status" value="1"/>
</dbReference>
<keyword evidence="6 9" id="KW-1133">Transmembrane helix</keyword>
<sequence length="1048" mass="113584">MSEKSLFDVLWLVVCAALVFNMQLGFLCLESGLIRSKNAINVAMKNMTDFALAVMLYWLFGFGVMFGLSHGGWAGTTHFLPPVGQQEAWLSAFFLFQAMFCATAVTVISGATAERLRFAAYVMVGALVAGLIYPVFGHWAWAGVLGTGAGWLAGQGFVDFAGATVVHSVGGWVALAVLLLIGPRIGRFEGTGKYGHAIPGSNLPLAMLGALLLFFGWFGFNGGSTLGADDTVPGIVVNTLLGGISGVLAVLLVSWALRGNTDVVLPMNGLLAGLVAVTASAHVISALDALVIGAVGGVVMLLAGDLLLRLRIDDAVAAIPVHLAAGIWGTLAVALFGDPGRLGTGLGFGEQLLVQVEGVVVCGLWSFGVAWVFLRLINRWWPLRVEAEAERLGLNISEHGTRTELIELLEAMEGDVQAGGFKGEVPVEPFTEVGQIASQYNRVIRALGAAVEKTQSIVREIRDGIVTFDGQGLLTSYNPGSQRLFALPSESAPVHFSRLLDPGHWDPAAMLPVPGGEVRREVVCRRWDGSHFLAELTVSRDAEEARVLYTGMIRDITERKRVEEQLHREKTLAQVTLASIGDGVITTDRTGLVTYMNPVAQQLTGLSVSEGVGHPVSDVFRLEDEASGERLPDPVRAVLRKPWRQPSSAGARHRALRRADGVLVPVQESAAPIRDEEGVLMGVVLTFIDISVTRELARELQHQAAHDALTGLINRAEFERRLSNSLRDTDEHGSCHVLCYLDLDQFKVVNDTCGHIAGDELLRQLAALFRVRVRDTDVLARLGGDEFGIILMNCGIQEAQAMADSVRELVENFRFSWEDRTFAVGVSIGLVPIDGQGYGLTELLRASDAACYAAKESGRNRVHVFQTDDKALLERQGEMQWVNRIRQALDDDRLRLFVQPIQSLNSPPESQKRFEVLVRMLDEQGRIVPPGAFMPAAERYNVACAIDRWVVANTLAWIGDHARRCGGNPGHYSINLTADSLTDEDFLGFVHERIKRERVPPQSLCFEITETNAIAISAGRLSLCAASRPLGVPLLWMISAQASPPSAT</sequence>
<accession>A0A1I0A2B1</accession>
<dbReference type="InterPro" id="IPR001610">
    <property type="entry name" value="PAC"/>
</dbReference>
<dbReference type="NCBIfam" id="TIGR00229">
    <property type="entry name" value="sensory_box"/>
    <property type="match status" value="2"/>
</dbReference>
<dbReference type="Proteomes" id="UP000198762">
    <property type="component" value="Unassembled WGS sequence"/>
</dbReference>
<feature type="transmembrane region" description="Helical" evidence="9">
    <location>
        <begin position="315"/>
        <end position="337"/>
    </location>
</feature>
<evidence type="ECO:0000256" key="5">
    <source>
        <dbReference type="ARBA" id="ARBA00022692"/>
    </source>
</evidence>
<evidence type="ECO:0000259" key="10">
    <source>
        <dbReference type="PROSITE" id="PS50112"/>
    </source>
</evidence>
<dbReference type="GO" id="GO:0008519">
    <property type="term" value="F:ammonium channel activity"/>
    <property type="evidence" value="ECO:0007669"/>
    <property type="project" value="InterPro"/>
</dbReference>
<comment type="cofactor">
    <cofactor evidence="1">
        <name>Mg(2+)</name>
        <dbReference type="ChEBI" id="CHEBI:18420"/>
    </cofactor>
</comment>
<dbReference type="Pfam" id="PF00989">
    <property type="entry name" value="PAS"/>
    <property type="match status" value="1"/>
</dbReference>
<dbReference type="Pfam" id="PF00990">
    <property type="entry name" value="GGDEF"/>
    <property type="match status" value="1"/>
</dbReference>
<name>A0A1I0A2B1_9GAMM</name>
<keyword evidence="7 9" id="KW-0472">Membrane</keyword>
<protein>
    <submittedName>
        <fullName evidence="14">Ammonium transporter, Amt family</fullName>
    </submittedName>
</protein>
<dbReference type="SUPFAM" id="SSF55073">
    <property type="entry name" value="Nucleotide cyclase"/>
    <property type="match status" value="1"/>
</dbReference>
<evidence type="ECO:0000259" key="13">
    <source>
        <dbReference type="PROSITE" id="PS50887"/>
    </source>
</evidence>
<dbReference type="PANTHER" id="PTHR11730">
    <property type="entry name" value="AMMONIUM TRANSPORTER"/>
    <property type="match status" value="1"/>
</dbReference>
<comment type="subcellular location">
    <subcellularLocation>
        <location evidence="2">Membrane</location>
        <topology evidence="2">Multi-pass membrane protein</topology>
    </subcellularLocation>
</comment>
<feature type="transmembrane region" description="Helical" evidence="9">
    <location>
        <begin position="202"/>
        <end position="220"/>
    </location>
</feature>
<feature type="transmembrane region" description="Helical" evidence="9">
    <location>
        <begin position="264"/>
        <end position="284"/>
    </location>
</feature>
<dbReference type="SUPFAM" id="SSF55785">
    <property type="entry name" value="PYP-like sensor domain (PAS domain)"/>
    <property type="match status" value="2"/>
</dbReference>
<dbReference type="AlphaFoldDB" id="A0A1I0A2B1"/>
<feature type="domain" description="GGDEF" evidence="13">
    <location>
        <begin position="734"/>
        <end position="867"/>
    </location>
</feature>
<dbReference type="InterPro" id="IPR001905">
    <property type="entry name" value="Ammonium_transpt"/>
</dbReference>
<evidence type="ECO:0000256" key="2">
    <source>
        <dbReference type="ARBA" id="ARBA00004141"/>
    </source>
</evidence>
<dbReference type="CDD" id="cd01949">
    <property type="entry name" value="GGDEF"/>
    <property type="match status" value="1"/>
</dbReference>
<evidence type="ECO:0000256" key="4">
    <source>
        <dbReference type="ARBA" id="ARBA00022448"/>
    </source>
</evidence>
<dbReference type="NCBIfam" id="TIGR00836">
    <property type="entry name" value="amt"/>
    <property type="match status" value="1"/>
</dbReference>
<dbReference type="SUPFAM" id="SSF111352">
    <property type="entry name" value="Ammonium transporter"/>
    <property type="match status" value="1"/>
</dbReference>
<evidence type="ECO:0000313" key="15">
    <source>
        <dbReference type="Proteomes" id="UP000198762"/>
    </source>
</evidence>
<dbReference type="InterPro" id="IPR013767">
    <property type="entry name" value="PAS_fold"/>
</dbReference>
<keyword evidence="4" id="KW-0813">Transport</keyword>
<dbReference type="PROSITE" id="PS50112">
    <property type="entry name" value="PAS"/>
    <property type="match status" value="1"/>
</dbReference>
<dbReference type="InterPro" id="IPR000160">
    <property type="entry name" value="GGDEF_dom"/>
</dbReference>
<dbReference type="Gene3D" id="3.20.20.450">
    <property type="entry name" value="EAL domain"/>
    <property type="match status" value="1"/>
</dbReference>
<feature type="transmembrane region" description="Helical" evidence="9">
    <location>
        <begin position="118"/>
        <end position="140"/>
    </location>
</feature>
<dbReference type="SMART" id="SM00052">
    <property type="entry name" value="EAL"/>
    <property type="match status" value="1"/>
</dbReference>
<feature type="transmembrane region" description="Helical" evidence="9">
    <location>
        <begin position="50"/>
        <end position="68"/>
    </location>
</feature>
<evidence type="ECO:0000256" key="1">
    <source>
        <dbReference type="ARBA" id="ARBA00001946"/>
    </source>
</evidence>
<evidence type="ECO:0000259" key="11">
    <source>
        <dbReference type="PROSITE" id="PS50113"/>
    </source>
</evidence>
<feature type="transmembrane region" description="Helical" evidence="9">
    <location>
        <begin position="6"/>
        <end position="29"/>
    </location>
</feature>
<evidence type="ECO:0000256" key="8">
    <source>
        <dbReference type="ARBA" id="ARBA00023177"/>
    </source>
</evidence>
<dbReference type="InterPro" id="IPR001633">
    <property type="entry name" value="EAL_dom"/>
</dbReference>
<feature type="transmembrane region" description="Helical" evidence="9">
    <location>
        <begin position="352"/>
        <end position="374"/>
    </location>
</feature>
<dbReference type="PROSITE" id="PS50113">
    <property type="entry name" value="PAC"/>
    <property type="match status" value="2"/>
</dbReference>
<feature type="transmembrane region" description="Helical" evidence="9">
    <location>
        <begin position="160"/>
        <end position="181"/>
    </location>
</feature>
<dbReference type="Gene3D" id="1.10.3430.10">
    <property type="entry name" value="Ammonium transporter AmtB like domains"/>
    <property type="match status" value="1"/>
</dbReference>
<evidence type="ECO:0000313" key="14">
    <source>
        <dbReference type="EMBL" id="SES87803.1"/>
    </source>
</evidence>
<evidence type="ECO:0000256" key="9">
    <source>
        <dbReference type="SAM" id="Phobius"/>
    </source>
</evidence>
<dbReference type="SMART" id="SM00086">
    <property type="entry name" value="PAC"/>
    <property type="match status" value="2"/>
</dbReference>
<dbReference type="Gene3D" id="3.30.70.270">
    <property type="match status" value="1"/>
</dbReference>
<dbReference type="InterPro" id="IPR035919">
    <property type="entry name" value="EAL_sf"/>
</dbReference>
<dbReference type="PROSITE" id="PS50887">
    <property type="entry name" value="GGDEF"/>
    <property type="match status" value="1"/>
</dbReference>